<dbReference type="InterPro" id="IPR000873">
    <property type="entry name" value="AMP-dep_synth/lig_dom"/>
</dbReference>
<dbReference type="InterPro" id="IPR025110">
    <property type="entry name" value="AMP-bd_C"/>
</dbReference>
<evidence type="ECO:0000256" key="18">
    <source>
        <dbReference type="SAM" id="MobiDB-lite"/>
    </source>
</evidence>
<evidence type="ECO:0000256" key="10">
    <source>
        <dbReference type="ARBA" id="ARBA00022857"/>
    </source>
</evidence>
<dbReference type="InterPro" id="IPR045851">
    <property type="entry name" value="AMP-bd_C_sf"/>
</dbReference>
<evidence type="ECO:0000256" key="4">
    <source>
        <dbReference type="ARBA" id="ARBA00006432"/>
    </source>
</evidence>
<dbReference type="PIRSF" id="PIRSF001617">
    <property type="entry name" value="Alpha-AR"/>
    <property type="match status" value="1"/>
</dbReference>
<name>A0A0L0RZH2_ALLM3</name>
<evidence type="ECO:0000256" key="17">
    <source>
        <dbReference type="ARBA" id="ARBA00049537"/>
    </source>
</evidence>
<keyword evidence="21" id="KW-1185">Reference proteome</keyword>
<evidence type="ECO:0000256" key="16">
    <source>
        <dbReference type="ARBA" id="ARBA00048414"/>
    </source>
</evidence>
<dbReference type="InterPro" id="IPR036736">
    <property type="entry name" value="ACP-like_sf"/>
</dbReference>
<dbReference type="EMBL" id="GG745329">
    <property type="protein sequence ID" value="KNE55545.1"/>
    <property type="molecule type" value="Genomic_DNA"/>
</dbReference>
<feature type="domain" description="Carrier" evidence="19">
    <location>
        <begin position="906"/>
        <end position="984"/>
    </location>
</feature>
<dbReference type="InterPro" id="IPR020806">
    <property type="entry name" value="PKS_PP-bd"/>
</dbReference>
<keyword evidence="12" id="KW-0457">Lysine biosynthesis</keyword>
<dbReference type="PANTHER" id="PTHR44845:SF1">
    <property type="entry name" value="L-2-AMINOADIPATE REDUCTASE"/>
    <property type="match status" value="1"/>
</dbReference>
<dbReference type="InterPro" id="IPR009081">
    <property type="entry name" value="PP-bd_ACP"/>
</dbReference>
<dbReference type="eggNOG" id="KOG1178">
    <property type="taxonomic scope" value="Eukaryota"/>
</dbReference>
<dbReference type="Gene3D" id="3.30.559.30">
    <property type="entry name" value="Nonribosomal peptide synthetase, condensation domain"/>
    <property type="match status" value="1"/>
</dbReference>
<dbReference type="SUPFAM" id="SSF51735">
    <property type="entry name" value="NAD(P)-binding Rossmann-fold domains"/>
    <property type="match status" value="1"/>
</dbReference>
<comment type="pathway">
    <text evidence="3">Amino-acid biosynthesis; L-lysine biosynthesis via AAA pathway; L-lysine from L-alpha-aminoadipate (fungal route): step 1/3.</text>
</comment>
<dbReference type="EC" id="1.2.1.31" evidence="6"/>
<dbReference type="InterPro" id="IPR010080">
    <property type="entry name" value="Thioester_reductase-like_dom"/>
</dbReference>
<dbReference type="Gene3D" id="1.10.1200.10">
    <property type="entry name" value="ACP-like"/>
    <property type="match status" value="1"/>
</dbReference>
<dbReference type="Gene3D" id="3.40.50.720">
    <property type="entry name" value="NAD(P)-binding Rossmann-like Domain"/>
    <property type="match status" value="1"/>
</dbReference>
<evidence type="ECO:0000256" key="6">
    <source>
        <dbReference type="ARBA" id="ARBA00013073"/>
    </source>
</evidence>
<comment type="catalytic activity">
    <reaction evidence="15">
        <text>(S)-2-amino-6-oxohexanoate + AMP + diphosphate + NADP(+) = L-2-aminoadipate + ATP + NADPH + H(+)</text>
        <dbReference type="Rhea" id="RHEA:46936"/>
        <dbReference type="ChEBI" id="CHEBI:15378"/>
        <dbReference type="ChEBI" id="CHEBI:30616"/>
        <dbReference type="ChEBI" id="CHEBI:33019"/>
        <dbReference type="ChEBI" id="CHEBI:57783"/>
        <dbReference type="ChEBI" id="CHEBI:58321"/>
        <dbReference type="ChEBI" id="CHEBI:58349"/>
        <dbReference type="ChEBI" id="CHEBI:58672"/>
        <dbReference type="ChEBI" id="CHEBI:456215"/>
        <dbReference type="EC" id="1.2.1.95"/>
    </reaction>
</comment>
<protein>
    <recommendedName>
        <fullName evidence="14">Alpha-aminoadipate reductase</fullName>
        <ecNumber evidence="6">1.2.1.31</ecNumber>
        <ecNumber evidence="5">1.2.1.95</ecNumber>
    </recommendedName>
    <alternativeName>
        <fullName evidence="13">L-aminoadipate-semialdehyde dehydrogenase</fullName>
    </alternativeName>
</protein>
<dbReference type="NCBIfam" id="TIGR01746">
    <property type="entry name" value="Thioester-redct"/>
    <property type="match status" value="1"/>
</dbReference>
<evidence type="ECO:0000256" key="2">
    <source>
        <dbReference type="ARBA" id="ARBA00003499"/>
    </source>
</evidence>
<dbReference type="STRING" id="578462.A0A0L0RZH2"/>
<comment type="similarity">
    <text evidence="4">Belongs to the ATP-dependent AMP-binding enzyme family.</text>
</comment>
<sequence length="1496" mass="161048">MTPPTSAAAKIAPSTPTKMPAAPTTTKTTASTTDAPALTAALDRWRARLANRTDLALPTDYPRASPQRFVEADVVRDLPLPTTVAILQLALRWQADRLATDPTAVSEDAALATPFHVLLAAFAVLLHRYTGEDDVSVGSSAPDNGWPIVMRLNIDATWTFRQVVEHVCQIEQDALADPVPFSKLVAALQSSSSSADHPGGASSAAAPPFKVRFFNLADTTPATTASMAATDWTIFISTSPSLRRLLPLHVRIAYNTCLYARERMEDLTNQLLLVLDAALNQPDVPVGAVSLVTDAMRTRNAVPDPTVPLHWDQWEGPINEIFARNARAHPDRTCAVEHVVRNGTTIPRQFTYKTIHRAANTLAHHLLRHGVQREDVVMLYSYRGVDLMVAIMGVLAAGCTFSVIDPAYPPQRQIIYLQVAKPRALVVLKHAGELDQTVRDYVRSDLQLVCEVPALALADAGDLTAAVDLAPDAARAGTDPGIPIGPDSIGTLSFTSGSTGIPKGVRGRHFSLTHFYPWMRTRFGLSENEPRDIFTPLYLGAALYIPTAADIGTPGQLAQWMRTHQVTVTHLTPAMGQLLTAAMSMHGGAGATANGGSAHQEITSLRNSFFVGDILTKRDVLRLQHLAPNCAVINMYGTTETQRAVSYLRIPPRSDDPEWINEQKDVMPAGQGMVDVQLLVINKTGQMCGVGEVGELYVRSSGLAEGYLGLLDATAAKFVTNPFAATAAKAEPTPTIPFYHGARDRMYRTGDLGRYRPDGLVECSGRADDQVKLRGFRIELGEIDMYLSQHPRVRENVTLVRRDKDEEQTLVSYIVLTDAHHEGSQHDRGHLRYAVPRDFDDLCVSLREFLRHKLPSYAVPAVVCPLRKLPLTPNGKVDKHALPFPDTSLLYGESAAAASSATADEDDFGAAYATLRALWADLLGVPERRLRPDAHFFDMGGHSILATRLTLRVRSELGVADAPLALVFDFPVLRDMAAQIEGMMSIVAPVAADEVTPVFDYAAHAVLPADVVPAAGTAAPTARPKHVLVTGATGFLGAFIVAQMLDRLLALESDTRGVRVTCVARARDDGAATQRVVANLQRHACWNDKYAPHVVGVAGDLAKPQWGIDAATWTQLARDVDAIVHNGAMVHWVYPYAKLAPANVDGTVTALRLAVAGGKTKPVHFVSSTSVLDTPYYATEVAQLEPPLNRVPEADALEGSRVGLRSGYAQTKWVAERLCAQAAQRGVPVTVVRPGYIVGHAQSGVTNGDDFLWRLVKGCLEVGAVPQIQNVVNMCPVDYVAEVVVAVTLADAAQVQRAGDVSPPASPTTSTVAKADLAATASWTLPGTPAHAVYGRVYHTYNPDHFRFVDLLGGSLTTHGWQVRDTAYLEWRAALLKYVTNSAADSALYPLLHFVLDDLPTSTRAPALDTAHADTVMRAWRNQVKAAVGATEAPAARPAPMRDVVPRSLAYLVAAGFLPQPSDVGSAARALPPVPEVAQRALAASGGVAMRTSAAA</sequence>
<evidence type="ECO:0000256" key="9">
    <source>
        <dbReference type="ARBA" id="ARBA00022605"/>
    </source>
</evidence>
<comment type="cofactor">
    <cofactor evidence="1">
        <name>pantetheine 4'-phosphate</name>
        <dbReference type="ChEBI" id="CHEBI:47942"/>
    </cofactor>
</comment>
<evidence type="ECO:0000256" key="11">
    <source>
        <dbReference type="ARBA" id="ARBA00023002"/>
    </source>
</evidence>
<evidence type="ECO:0000256" key="12">
    <source>
        <dbReference type="ARBA" id="ARBA00023154"/>
    </source>
</evidence>
<comment type="catalytic activity">
    <reaction evidence="17">
        <text>(S)-2-amino-6-oxohexanoate + NADP(+) + H2O = L-2-aminoadipate + NADPH + 2 H(+)</text>
        <dbReference type="Rhea" id="RHEA:12304"/>
        <dbReference type="ChEBI" id="CHEBI:15377"/>
        <dbReference type="ChEBI" id="CHEBI:15378"/>
        <dbReference type="ChEBI" id="CHEBI:57783"/>
        <dbReference type="ChEBI" id="CHEBI:58321"/>
        <dbReference type="ChEBI" id="CHEBI:58349"/>
        <dbReference type="ChEBI" id="CHEBI:58672"/>
        <dbReference type="EC" id="1.2.1.31"/>
    </reaction>
</comment>
<dbReference type="PROSITE" id="PS50075">
    <property type="entry name" value="CARRIER"/>
    <property type="match status" value="1"/>
</dbReference>
<evidence type="ECO:0000256" key="7">
    <source>
        <dbReference type="ARBA" id="ARBA00022450"/>
    </source>
</evidence>
<dbReference type="VEuPathDB" id="FungiDB:AMAG_01434"/>
<dbReference type="PROSITE" id="PS00455">
    <property type="entry name" value="AMP_BINDING"/>
    <property type="match status" value="1"/>
</dbReference>
<dbReference type="GO" id="GO:0031177">
    <property type="term" value="F:phosphopantetheine binding"/>
    <property type="evidence" value="ECO:0007669"/>
    <property type="project" value="InterPro"/>
</dbReference>
<dbReference type="EC" id="1.2.1.95" evidence="5"/>
<gene>
    <name evidence="20" type="ORF">AMAG_01434</name>
</gene>
<dbReference type="NCBIfam" id="TIGR03443">
    <property type="entry name" value="alpha_am_amid"/>
    <property type="match status" value="1"/>
</dbReference>
<evidence type="ECO:0000313" key="20">
    <source>
        <dbReference type="EMBL" id="KNE55545.1"/>
    </source>
</evidence>
<dbReference type="GO" id="GO:0019878">
    <property type="term" value="P:lysine biosynthetic process via aminoadipic acid"/>
    <property type="evidence" value="ECO:0007669"/>
    <property type="project" value="UniProtKB-UniPathway"/>
</dbReference>
<dbReference type="Proteomes" id="UP000054350">
    <property type="component" value="Unassembled WGS sequence"/>
</dbReference>
<dbReference type="OrthoDB" id="329835at2759"/>
<evidence type="ECO:0000259" key="19">
    <source>
        <dbReference type="PROSITE" id="PS50075"/>
    </source>
</evidence>
<dbReference type="PANTHER" id="PTHR44845">
    <property type="entry name" value="CARRIER DOMAIN-CONTAINING PROTEIN"/>
    <property type="match status" value="1"/>
</dbReference>
<reference evidence="20 21" key="1">
    <citation type="submission" date="2009-11" db="EMBL/GenBank/DDBJ databases">
        <title>Annotation of Allomyces macrogynus ATCC 38327.</title>
        <authorList>
            <consortium name="The Broad Institute Genome Sequencing Platform"/>
            <person name="Russ C."/>
            <person name="Cuomo C."/>
            <person name="Burger G."/>
            <person name="Gray M.W."/>
            <person name="Holland P.W.H."/>
            <person name="King N."/>
            <person name="Lang F.B.F."/>
            <person name="Roger A.J."/>
            <person name="Ruiz-Trillo I."/>
            <person name="Young S.K."/>
            <person name="Zeng Q."/>
            <person name="Gargeya S."/>
            <person name="Fitzgerald M."/>
            <person name="Haas B."/>
            <person name="Abouelleil A."/>
            <person name="Alvarado L."/>
            <person name="Arachchi H.M."/>
            <person name="Berlin A."/>
            <person name="Chapman S.B."/>
            <person name="Gearin G."/>
            <person name="Goldberg J."/>
            <person name="Griggs A."/>
            <person name="Gujja S."/>
            <person name="Hansen M."/>
            <person name="Heiman D."/>
            <person name="Howarth C."/>
            <person name="Larimer J."/>
            <person name="Lui A."/>
            <person name="MacDonald P.J.P."/>
            <person name="McCowen C."/>
            <person name="Montmayeur A."/>
            <person name="Murphy C."/>
            <person name="Neiman D."/>
            <person name="Pearson M."/>
            <person name="Priest M."/>
            <person name="Roberts A."/>
            <person name="Saif S."/>
            <person name="Shea T."/>
            <person name="Sisk P."/>
            <person name="Stolte C."/>
            <person name="Sykes S."/>
            <person name="Wortman J."/>
            <person name="Nusbaum C."/>
            <person name="Birren B."/>
        </authorList>
    </citation>
    <scope>NUCLEOTIDE SEQUENCE [LARGE SCALE GENOMIC DNA]</scope>
    <source>
        <strain evidence="20 21">ATCC 38327</strain>
    </source>
</reference>
<evidence type="ECO:0000256" key="15">
    <source>
        <dbReference type="ARBA" id="ARBA00048260"/>
    </source>
</evidence>
<dbReference type="OMA" id="ENDKFTM"/>
<evidence type="ECO:0000256" key="5">
    <source>
        <dbReference type="ARBA" id="ARBA00012913"/>
    </source>
</evidence>
<dbReference type="InterPro" id="IPR036291">
    <property type="entry name" value="NAD(P)-bd_dom_sf"/>
</dbReference>
<dbReference type="SUPFAM" id="SSF56801">
    <property type="entry name" value="Acetyl-CoA synthetase-like"/>
    <property type="match status" value="1"/>
</dbReference>
<dbReference type="InterPro" id="IPR042099">
    <property type="entry name" value="ANL_N_sf"/>
</dbReference>
<keyword evidence="11" id="KW-0560">Oxidoreductase</keyword>
<comment type="function">
    <text evidence="2">Catalyzes the activation of alpha-aminoadipate by ATP-dependent adenylation and the reduction of activated alpha-aminoadipate by NADPH. The activated alpha-aminoadipate is bound to the phosphopantheinyl group of the enzyme itself before it is reduced to (S)-2-amino-6-oxohexanoate.</text>
</comment>
<evidence type="ECO:0000256" key="1">
    <source>
        <dbReference type="ARBA" id="ARBA00001957"/>
    </source>
</evidence>
<dbReference type="Gene3D" id="3.30.300.30">
    <property type="match status" value="1"/>
</dbReference>
<dbReference type="Pfam" id="PF07993">
    <property type="entry name" value="NAD_binding_4"/>
    <property type="match status" value="1"/>
</dbReference>
<comment type="catalytic activity">
    <reaction evidence="16">
        <text>(S)-2-amino-6-oxohexanoate + NAD(+) + H2O = L-2-aminoadipate + NADH + 2 H(+)</text>
        <dbReference type="Rhea" id="RHEA:12308"/>
        <dbReference type="ChEBI" id="CHEBI:15377"/>
        <dbReference type="ChEBI" id="CHEBI:15378"/>
        <dbReference type="ChEBI" id="CHEBI:57540"/>
        <dbReference type="ChEBI" id="CHEBI:57945"/>
        <dbReference type="ChEBI" id="CHEBI:58321"/>
        <dbReference type="ChEBI" id="CHEBI:58672"/>
        <dbReference type="EC" id="1.2.1.31"/>
    </reaction>
</comment>
<dbReference type="InterPro" id="IPR010071">
    <property type="entry name" value="AA_adenyl_dom"/>
</dbReference>
<evidence type="ECO:0000256" key="8">
    <source>
        <dbReference type="ARBA" id="ARBA00022553"/>
    </source>
</evidence>
<evidence type="ECO:0000256" key="3">
    <source>
        <dbReference type="ARBA" id="ARBA00004827"/>
    </source>
</evidence>
<keyword evidence="7" id="KW-0596">Phosphopantetheine</keyword>
<dbReference type="GO" id="GO:0004043">
    <property type="term" value="F:L-aminoadipate-semialdehyde dehydrogenase [NAD(P)+] activity"/>
    <property type="evidence" value="ECO:0007669"/>
    <property type="project" value="UniProtKB-EC"/>
</dbReference>
<keyword evidence="8" id="KW-0597">Phosphoprotein</keyword>
<dbReference type="UniPathway" id="UPA00033">
    <property type="reaction ID" value="UER00032"/>
</dbReference>
<dbReference type="Gene3D" id="3.40.50.12780">
    <property type="entry name" value="N-terminal domain of ligase-like"/>
    <property type="match status" value="1"/>
</dbReference>
<dbReference type="CDD" id="cd05235">
    <property type="entry name" value="SDR_e1"/>
    <property type="match status" value="1"/>
</dbReference>
<evidence type="ECO:0000256" key="14">
    <source>
        <dbReference type="ARBA" id="ARBA00032195"/>
    </source>
</evidence>
<dbReference type="InterPro" id="IPR014397">
    <property type="entry name" value="Lys2"/>
</dbReference>
<dbReference type="SUPFAM" id="SSF47336">
    <property type="entry name" value="ACP-like"/>
    <property type="match status" value="1"/>
</dbReference>
<dbReference type="InterPro" id="IPR013120">
    <property type="entry name" value="FAR_NAD-bd"/>
</dbReference>
<dbReference type="Pfam" id="PF00550">
    <property type="entry name" value="PP-binding"/>
    <property type="match status" value="1"/>
</dbReference>
<feature type="region of interest" description="Disordered" evidence="18">
    <location>
        <begin position="1"/>
        <end position="34"/>
    </location>
</feature>
<dbReference type="SMART" id="SM00823">
    <property type="entry name" value="PKS_PP"/>
    <property type="match status" value="1"/>
</dbReference>
<evidence type="ECO:0000313" key="21">
    <source>
        <dbReference type="Proteomes" id="UP000054350"/>
    </source>
</evidence>
<keyword evidence="10" id="KW-0521">NADP</keyword>
<dbReference type="InterPro" id="IPR020845">
    <property type="entry name" value="AMP-binding_CS"/>
</dbReference>
<organism evidence="20 21">
    <name type="scientific">Allomyces macrogynus (strain ATCC 38327)</name>
    <name type="common">Allomyces javanicus var. macrogynus</name>
    <dbReference type="NCBI Taxonomy" id="578462"/>
    <lineage>
        <taxon>Eukaryota</taxon>
        <taxon>Fungi</taxon>
        <taxon>Fungi incertae sedis</taxon>
        <taxon>Blastocladiomycota</taxon>
        <taxon>Blastocladiomycetes</taxon>
        <taxon>Blastocladiales</taxon>
        <taxon>Blastocladiaceae</taxon>
        <taxon>Allomyces</taxon>
    </lineage>
</organism>
<accession>A0A0L0RZH2</accession>
<proteinExistence type="inferred from homology"/>
<feature type="compositionally biased region" description="Low complexity" evidence="18">
    <location>
        <begin position="12"/>
        <end position="34"/>
    </location>
</feature>
<dbReference type="Pfam" id="PF00501">
    <property type="entry name" value="AMP-binding"/>
    <property type="match status" value="1"/>
</dbReference>
<dbReference type="Pfam" id="PF13193">
    <property type="entry name" value="AMP-binding_C"/>
    <property type="match status" value="1"/>
</dbReference>
<dbReference type="SUPFAM" id="SSF52777">
    <property type="entry name" value="CoA-dependent acyltransferases"/>
    <property type="match status" value="1"/>
</dbReference>
<evidence type="ECO:0000256" key="13">
    <source>
        <dbReference type="ARBA" id="ARBA00031335"/>
    </source>
</evidence>
<keyword evidence="9" id="KW-0028">Amino-acid biosynthesis</keyword>
<dbReference type="NCBIfam" id="TIGR01733">
    <property type="entry name" value="AA-adenyl-dom"/>
    <property type="match status" value="1"/>
</dbReference>
<reference evidence="21" key="2">
    <citation type="submission" date="2009-11" db="EMBL/GenBank/DDBJ databases">
        <title>The Genome Sequence of Allomyces macrogynus strain ATCC 38327.</title>
        <authorList>
            <consortium name="The Broad Institute Genome Sequencing Platform"/>
            <person name="Russ C."/>
            <person name="Cuomo C."/>
            <person name="Shea T."/>
            <person name="Young S.K."/>
            <person name="Zeng Q."/>
            <person name="Koehrsen M."/>
            <person name="Haas B."/>
            <person name="Borodovsky M."/>
            <person name="Guigo R."/>
            <person name="Alvarado L."/>
            <person name="Berlin A."/>
            <person name="Borenstein D."/>
            <person name="Chen Z."/>
            <person name="Engels R."/>
            <person name="Freedman E."/>
            <person name="Gellesch M."/>
            <person name="Goldberg J."/>
            <person name="Griggs A."/>
            <person name="Gujja S."/>
            <person name="Heiman D."/>
            <person name="Hepburn T."/>
            <person name="Howarth C."/>
            <person name="Jen D."/>
            <person name="Larson L."/>
            <person name="Lewis B."/>
            <person name="Mehta T."/>
            <person name="Park D."/>
            <person name="Pearson M."/>
            <person name="Roberts A."/>
            <person name="Saif S."/>
            <person name="Shenoy N."/>
            <person name="Sisk P."/>
            <person name="Stolte C."/>
            <person name="Sykes S."/>
            <person name="Walk T."/>
            <person name="White J."/>
            <person name="Yandava C."/>
            <person name="Burger G."/>
            <person name="Gray M.W."/>
            <person name="Holland P.W.H."/>
            <person name="King N."/>
            <person name="Lang F.B.F."/>
            <person name="Roger A.J."/>
            <person name="Ruiz-Trillo I."/>
            <person name="Lander E."/>
            <person name="Nusbaum C."/>
        </authorList>
    </citation>
    <scope>NUCLEOTIDE SEQUENCE [LARGE SCALE GENOMIC DNA]</scope>
    <source>
        <strain evidence="21">ATCC 38327</strain>
    </source>
</reference>